<dbReference type="Proteomes" id="UP000249610">
    <property type="component" value="Unassembled WGS sequence"/>
</dbReference>
<organism evidence="1 2">
    <name type="scientific">Algoriphagus yeomjeoni</name>
    <dbReference type="NCBI Taxonomy" id="291403"/>
    <lineage>
        <taxon>Bacteria</taxon>
        <taxon>Pseudomonadati</taxon>
        <taxon>Bacteroidota</taxon>
        <taxon>Cytophagia</taxon>
        <taxon>Cytophagales</taxon>
        <taxon>Cyclobacteriaceae</taxon>
        <taxon>Algoriphagus</taxon>
    </lineage>
</organism>
<evidence type="ECO:0000313" key="2">
    <source>
        <dbReference type="Proteomes" id="UP000249610"/>
    </source>
</evidence>
<name>A0A327PLK5_9BACT</name>
<sequence>MSIKKIKITETELSSKRVKQIKNIVKKIAANNSIHPTRVPSNFGENKIIFCVTDSSRITNYTQFNNESNINERFKTKNKLFTASYYEIWEKVTGTKQDYNLNRIYFHIYLSDSDKEYILLHTDPLDNDETHGMYKRSPHLHIKHSIDNIIPHAHFALNVNDYDIALSTIEEINKCFQNHIEMIAHQILFIRK</sequence>
<dbReference type="OrthoDB" id="1492570at2"/>
<comment type="caution">
    <text evidence="1">The sequence shown here is derived from an EMBL/GenBank/DDBJ whole genome shotgun (WGS) entry which is preliminary data.</text>
</comment>
<protein>
    <submittedName>
        <fullName evidence="1">Uncharacterized protein</fullName>
    </submittedName>
</protein>
<reference evidence="1 2" key="1">
    <citation type="submission" date="2018-06" db="EMBL/GenBank/DDBJ databases">
        <title>Genomic Encyclopedia of Archaeal and Bacterial Type Strains, Phase II (KMG-II): from individual species to whole genera.</title>
        <authorList>
            <person name="Goeker M."/>
        </authorList>
    </citation>
    <scope>NUCLEOTIDE SEQUENCE [LARGE SCALE GENOMIC DNA]</scope>
    <source>
        <strain evidence="1 2">DSM 23446</strain>
    </source>
</reference>
<dbReference type="AlphaFoldDB" id="A0A327PLK5"/>
<proteinExistence type="predicted"/>
<dbReference type="RefSeq" id="WP_111610840.1">
    <property type="nucleotide sequence ID" value="NZ_QLLK01000003.1"/>
</dbReference>
<keyword evidence="2" id="KW-1185">Reference proteome</keyword>
<dbReference type="EMBL" id="QLLK01000003">
    <property type="protein sequence ID" value="RAI92211.1"/>
    <property type="molecule type" value="Genomic_DNA"/>
</dbReference>
<evidence type="ECO:0000313" key="1">
    <source>
        <dbReference type="EMBL" id="RAI92211.1"/>
    </source>
</evidence>
<accession>A0A327PLK5</accession>
<gene>
    <name evidence="1" type="ORF">LV83_01440</name>
</gene>